<keyword evidence="1" id="KW-0175">Coiled coil</keyword>
<feature type="coiled-coil region" evidence="1">
    <location>
        <begin position="463"/>
        <end position="494"/>
    </location>
</feature>
<gene>
    <name evidence="4" type="ORF">FWK35_00035234</name>
</gene>
<protein>
    <submittedName>
        <fullName evidence="4">52 kDa repressor of the inhibitor of the protein kinase-like</fullName>
    </submittedName>
</protein>
<accession>A0A6G0VQ05</accession>
<organism evidence="4 5">
    <name type="scientific">Aphis craccivora</name>
    <name type="common">Cowpea aphid</name>
    <dbReference type="NCBI Taxonomy" id="307492"/>
    <lineage>
        <taxon>Eukaryota</taxon>
        <taxon>Metazoa</taxon>
        <taxon>Ecdysozoa</taxon>
        <taxon>Arthropoda</taxon>
        <taxon>Hexapoda</taxon>
        <taxon>Insecta</taxon>
        <taxon>Pterygota</taxon>
        <taxon>Neoptera</taxon>
        <taxon>Paraneoptera</taxon>
        <taxon>Hemiptera</taxon>
        <taxon>Sternorrhyncha</taxon>
        <taxon>Aphidomorpha</taxon>
        <taxon>Aphidoidea</taxon>
        <taxon>Aphididae</taxon>
        <taxon>Aphidini</taxon>
        <taxon>Aphis</taxon>
        <taxon>Aphis</taxon>
    </lineage>
</organism>
<comment type="caution">
    <text evidence="4">The sequence shown here is derived from an EMBL/GenBank/DDBJ whole genome shotgun (WGS) entry which is preliminary data.</text>
</comment>
<dbReference type="InterPro" id="IPR012337">
    <property type="entry name" value="RNaseH-like_sf"/>
</dbReference>
<evidence type="ECO:0000313" key="4">
    <source>
        <dbReference type="EMBL" id="KAF0704928.1"/>
    </source>
</evidence>
<evidence type="ECO:0000259" key="2">
    <source>
        <dbReference type="Pfam" id="PF05699"/>
    </source>
</evidence>
<proteinExistence type="predicted"/>
<dbReference type="Pfam" id="PF14291">
    <property type="entry name" value="DUF4371"/>
    <property type="match status" value="1"/>
</dbReference>
<dbReference type="Pfam" id="PF05699">
    <property type="entry name" value="Dimer_Tnp_hAT"/>
    <property type="match status" value="1"/>
</dbReference>
<sequence length="713" mass="81877">SSLPSTVSASDTPITQFTPSTSSSYNIFDIAHYTNKLLKKSEIEEILSKIWVPDINYNFPIKISVVEVNNGVYCKYCVAFTKNEAGVNNQKLREFVLKKYDDWKHALENFKNHSNLEYHKKSLLDADNFLNMLKNPTRAVILCGRQNLALRGHRDSGKIEINDSKVMNEGNFREILRYRAQGDIEMKIYLESSGKMKYTSHRSQNNMIDACNKILLDKVVSRVNTAKCFSILADETADISGVEQVSLCVRYINSNTLKLTEEFLQFVPTNDMTGKGIANLILENLKQFGINTQYLRGQGYDGAAAMAGKFNGVQAHIKEIHPNALYVHCSAHSLNLAVSKSCSVPAIRDCLGTISQIRDFFIYPKRKSVLIQKIENSSETPSKKTLKRSCETRWIERYHAVHDFLELFEYVEEALEDISEWNDNDTSEKARRLRISMLNSEFIICLFVLNKVFALGLVLSKVLQQTSIDLKEAMSLAQDTKQELTEIRLNAEKEFGDVFERVKSLAEKIDIAINMPRISKRQTNRYNIQTNDPEIFYRVSVFIPYIDKFINELEERFTNHQSTLTSFHSLFKESGYEEDFISLTKQYIEDLEDIGNCDEVFKNEFKLWQRKLKCLSETNKPKNAMDAIYICNEAMYPNIFKLLKILATLPVSSATNERTFSTLKRIKTYLRNSTSEGRLNGLAMLSINKNDSITPDEVLVELSNKKRRLEFLL</sequence>
<evidence type="ECO:0000313" key="5">
    <source>
        <dbReference type="Proteomes" id="UP000478052"/>
    </source>
</evidence>
<feature type="non-terminal residue" evidence="4">
    <location>
        <position position="713"/>
    </location>
</feature>
<dbReference type="InterPro" id="IPR052958">
    <property type="entry name" value="IFN-induced_PKR_regulator"/>
</dbReference>
<dbReference type="Proteomes" id="UP000478052">
    <property type="component" value="Unassembled WGS sequence"/>
</dbReference>
<keyword evidence="5" id="KW-1185">Reference proteome</keyword>
<evidence type="ECO:0000259" key="3">
    <source>
        <dbReference type="Pfam" id="PF14291"/>
    </source>
</evidence>
<feature type="non-terminal residue" evidence="4">
    <location>
        <position position="1"/>
    </location>
</feature>
<dbReference type="AlphaFoldDB" id="A0A6G0VQ05"/>
<feature type="domain" description="DUF4371" evidence="3">
    <location>
        <begin position="145"/>
        <end position="312"/>
    </location>
</feature>
<dbReference type="PANTHER" id="PTHR46289:SF14">
    <property type="entry name" value="DUF4371 DOMAIN-CONTAINING PROTEIN"/>
    <property type="match status" value="1"/>
</dbReference>
<evidence type="ECO:0000256" key="1">
    <source>
        <dbReference type="SAM" id="Coils"/>
    </source>
</evidence>
<dbReference type="PANTHER" id="PTHR46289">
    <property type="entry name" value="52 KDA REPRESSOR OF THE INHIBITOR OF THE PROTEIN KINASE-LIKE PROTEIN-RELATED"/>
    <property type="match status" value="1"/>
</dbReference>
<feature type="domain" description="HAT C-terminal dimerisation" evidence="2">
    <location>
        <begin position="631"/>
        <end position="690"/>
    </location>
</feature>
<dbReference type="EMBL" id="VUJU01013417">
    <property type="protein sequence ID" value="KAF0704928.1"/>
    <property type="molecule type" value="Genomic_DNA"/>
</dbReference>
<dbReference type="GO" id="GO:0046983">
    <property type="term" value="F:protein dimerization activity"/>
    <property type="evidence" value="ECO:0007669"/>
    <property type="project" value="InterPro"/>
</dbReference>
<dbReference type="SUPFAM" id="SSF53098">
    <property type="entry name" value="Ribonuclease H-like"/>
    <property type="match status" value="1"/>
</dbReference>
<dbReference type="InterPro" id="IPR008906">
    <property type="entry name" value="HATC_C_dom"/>
</dbReference>
<dbReference type="OrthoDB" id="6621616at2759"/>
<name>A0A6G0VQ05_APHCR</name>
<reference evidence="4 5" key="1">
    <citation type="submission" date="2019-08" db="EMBL/GenBank/DDBJ databases">
        <title>Whole genome of Aphis craccivora.</title>
        <authorList>
            <person name="Voronova N.V."/>
            <person name="Shulinski R.S."/>
            <person name="Bandarenka Y.V."/>
            <person name="Zhorov D.G."/>
            <person name="Warner D."/>
        </authorList>
    </citation>
    <scope>NUCLEOTIDE SEQUENCE [LARGE SCALE GENOMIC DNA]</scope>
    <source>
        <strain evidence="4">180601</strain>
        <tissue evidence="4">Whole Body</tissue>
    </source>
</reference>
<dbReference type="InterPro" id="IPR025398">
    <property type="entry name" value="DUF4371"/>
</dbReference>